<feature type="compositionally biased region" description="Low complexity" evidence="11">
    <location>
        <begin position="367"/>
        <end position="380"/>
    </location>
</feature>
<feature type="compositionally biased region" description="Low complexity" evidence="11">
    <location>
        <begin position="163"/>
        <end position="175"/>
    </location>
</feature>
<evidence type="ECO:0000256" key="4">
    <source>
        <dbReference type="ARBA" id="ARBA00023015"/>
    </source>
</evidence>
<dbReference type="InterPro" id="IPR031416">
    <property type="entry name" value="Med26_C"/>
</dbReference>
<organism evidence="13 14">
    <name type="scientific">Lingula anatina</name>
    <name type="common">Brachiopod</name>
    <name type="synonym">Lingula unguis</name>
    <dbReference type="NCBI Taxonomy" id="7574"/>
    <lineage>
        <taxon>Eukaryota</taxon>
        <taxon>Metazoa</taxon>
        <taxon>Spiralia</taxon>
        <taxon>Lophotrochozoa</taxon>
        <taxon>Brachiopoda</taxon>
        <taxon>Linguliformea</taxon>
        <taxon>Lingulata</taxon>
        <taxon>Lingulida</taxon>
        <taxon>Linguloidea</taxon>
        <taxon>Lingulidae</taxon>
        <taxon>Lingula</taxon>
    </lineage>
</organism>
<evidence type="ECO:0000259" key="12">
    <source>
        <dbReference type="PROSITE" id="PS51319"/>
    </source>
</evidence>
<dbReference type="InterPro" id="IPR042376">
    <property type="entry name" value="MED26"/>
</dbReference>
<dbReference type="PROSITE" id="PS51319">
    <property type="entry name" value="TFIIS_N"/>
    <property type="match status" value="1"/>
</dbReference>
<dbReference type="PANTHER" id="PTHR15201">
    <property type="entry name" value="CRSP70"/>
    <property type="match status" value="1"/>
</dbReference>
<keyword evidence="6" id="KW-0804">Transcription</keyword>
<dbReference type="GO" id="GO:0016592">
    <property type="term" value="C:mediator complex"/>
    <property type="evidence" value="ECO:0007669"/>
    <property type="project" value="InterPro"/>
</dbReference>
<dbReference type="InterPro" id="IPR003617">
    <property type="entry name" value="TFIIS/CRSP70_N_sub"/>
</dbReference>
<feature type="domain" description="TFIIS N-terminal" evidence="12">
    <location>
        <begin position="7"/>
        <end position="84"/>
    </location>
</feature>
<evidence type="ECO:0000256" key="11">
    <source>
        <dbReference type="SAM" id="MobiDB-lite"/>
    </source>
</evidence>
<comment type="similarity">
    <text evidence="2">Belongs to the Mediator complex subunit 26 family.</text>
</comment>
<dbReference type="GO" id="GO:0006357">
    <property type="term" value="P:regulation of transcription by RNA polymerase II"/>
    <property type="evidence" value="ECO:0007669"/>
    <property type="project" value="InterPro"/>
</dbReference>
<evidence type="ECO:0000256" key="7">
    <source>
        <dbReference type="ARBA" id="ARBA00023242"/>
    </source>
</evidence>
<accession>A0A1S3JVK7</accession>
<dbReference type="Proteomes" id="UP000085678">
    <property type="component" value="Unplaced"/>
</dbReference>
<dbReference type="RefSeq" id="XP_013414440.1">
    <property type="nucleotide sequence ID" value="XM_013558986.1"/>
</dbReference>
<evidence type="ECO:0000256" key="9">
    <source>
        <dbReference type="ARBA" id="ARBA00031968"/>
    </source>
</evidence>
<dbReference type="InterPro" id="IPR035441">
    <property type="entry name" value="TFIIS/LEDGF_dom_sf"/>
</dbReference>
<dbReference type="Pfam" id="PF08711">
    <property type="entry name" value="Med26"/>
    <property type="match status" value="1"/>
</dbReference>
<dbReference type="InterPro" id="IPR017923">
    <property type="entry name" value="TFIIS_N"/>
</dbReference>
<feature type="compositionally biased region" description="Polar residues" evidence="11">
    <location>
        <begin position="266"/>
        <end position="285"/>
    </location>
</feature>
<dbReference type="GO" id="GO:0003712">
    <property type="term" value="F:transcription coregulator activity"/>
    <property type="evidence" value="ECO:0007669"/>
    <property type="project" value="TreeGrafter"/>
</dbReference>
<evidence type="ECO:0000256" key="3">
    <source>
        <dbReference type="ARBA" id="ARBA00019686"/>
    </source>
</evidence>
<keyword evidence="7 10" id="KW-0539">Nucleus</keyword>
<dbReference type="OrthoDB" id="550309at2759"/>
<dbReference type="STRING" id="7574.A0A1S3JVK7"/>
<proteinExistence type="inferred from homology"/>
<gene>
    <name evidence="14" type="primary">LOC106176553</name>
</gene>
<evidence type="ECO:0000256" key="10">
    <source>
        <dbReference type="PROSITE-ProRule" id="PRU00649"/>
    </source>
</evidence>
<feature type="region of interest" description="Disordered" evidence="11">
    <location>
        <begin position="367"/>
        <end position="388"/>
    </location>
</feature>
<sequence>MPNTAQELKEKFLRTLDNDNNVVDMVGVLETISALEKFPITREALEQTRLGRYVNEMRRKTTNKELARRAKDLVRSWQQLVAPQTTNTINGDNVALRSGGYQGQRLSPRITISPALSQTSRVSTPRGHASPALGPGAVASPALSTGKGNKYKAQGSPAKLAGSRSSPAGLSQSSSPGMPPTRSRPITPVSGGSSRSGTPINVQQATKISPGLPRASRPATPGSAQASRLSPGVVQPGGRQGAGKLVSPAVMERTKTSNGFECHSISPPTVSSVGVSETVDRTNIANRKRQRNGDTLPEQPSKKTPALVGSDSKDSKENACSTTVNGLLSIKCDRSGGAVQSPAIKSLSRSSSASSLNTQAAIALESKISPSGSSSKGGLSNRRNTNLSLKTEMDKSMVTSRTPKVKTTAQLIAELQAKSSSPNLGSKTIKKIQTNQIQKEVEVQESIVPAGAKPRPRRNPSVGTPTQLPRVGEVTLSQTKTELVQKFLQSSVTPEDLSSPLDSIGRTQSPANFDVSFANSDSLPNSADVSLQSVKSELDIYKEVINTEETYPKEELDPYSLLPPLNLDEIKLEEESNGDEVQSLPEVTDLTVERLNEERWPGINGNYDCDGEWNDWSKTISMPTYESETLHILPYVNIDD</sequence>
<keyword evidence="13" id="KW-1185">Reference proteome</keyword>
<evidence type="ECO:0000256" key="2">
    <source>
        <dbReference type="ARBA" id="ARBA00009681"/>
    </source>
</evidence>
<comment type="subcellular location">
    <subcellularLocation>
        <location evidence="1 10">Nucleus</location>
    </subcellularLocation>
</comment>
<evidence type="ECO:0000256" key="8">
    <source>
        <dbReference type="ARBA" id="ARBA00030125"/>
    </source>
</evidence>
<dbReference type="AlphaFoldDB" id="A0A1S3JVK7"/>
<dbReference type="Pfam" id="PF15693">
    <property type="entry name" value="Med26_C"/>
    <property type="match status" value="1"/>
</dbReference>
<evidence type="ECO:0000256" key="5">
    <source>
        <dbReference type="ARBA" id="ARBA00023159"/>
    </source>
</evidence>
<evidence type="ECO:0000256" key="6">
    <source>
        <dbReference type="ARBA" id="ARBA00023163"/>
    </source>
</evidence>
<name>A0A1S3JVK7_LINAN</name>
<dbReference type="GeneID" id="106176553"/>
<dbReference type="InParanoid" id="A0A1S3JVK7"/>
<evidence type="ECO:0000256" key="1">
    <source>
        <dbReference type="ARBA" id="ARBA00004123"/>
    </source>
</evidence>
<feature type="compositionally biased region" description="Polar residues" evidence="11">
    <location>
        <begin position="190"/>
        <end position="207"/>
    </location>
</feature>
<dbReference type="Gene3D" id="1.20.930.10">
    <property type="entry name" value="Conserved domain common to transcription factors TFIIS, elongin A, CRSP70"/>
    <property type="match status" value="1"/>
</dbReference>
<dbReference type="SUPFAM" id="SSF47676">
    <property type="entry name" value="Conserved domain common to transcription factors TFIIS, elongin A, CRSP70"/>
    <property type="match status" value="1"/>
</dbReference>
<dbReference type="GO" id="GO:0070847">
    <property type="term" value="C:core mediator complex"/>
    <property type="evidence" value="ECO:0007669"/>
    <property type="project" value="TreeGrafter"/>
</dbReference>
<evidence type="ECO:0000313" key="13">
    <source>
        <dbReference type="Proteomes" id="UP000085678"/>
    </source>
</evidence>
<reference evidence="14" key="1">
    <citation type="submission" date="2025-08" db="UniProtKB">
        <authorList>
            <consortium name="RefSeq"/>
        </authorList>
    </citation>
    <scope>IDENTIFICATION</scope>
    <source>
        <tissue evidence="14">Gonads</tissue>
    </source>
</reference>
<dbReference type="KEGG" id="lak:106176553"/>
<keyword evidence="4" id="KW-0805">Transcription regulation</keyword>
<dbReference type="GO" id="GO:0010628">
    <property type="term" value="P:positive regulation of gene expression"/>
    <property type="evidence" value="ECO:0007669"/>
    <property type="project" value="TreeGrafter"/>
</dbReference>
<dbReference type="CDD" id="cd00183">
    <property type="entry name" value="TFIIS_I"/>
    <property type="match status" value="1"/>
</dbReference>
<feature type="compositionally biased region" description="Polar residues" evidence="11">
    <location>
        <begin position="114"/>
        <end position="123"/>
    </location>
</feature>
<feature type="region of interest" description="Disordered" evidence="11">
    <location>
        <begin position="89"/>
        <end position="319"/>
    </location>
</feature>
<dbReference type="PANTHER" id="PTHR15201:SF1">
    <property type="entry name" value="MEDIATOR OF RNA POLYMERASE II TRANSCRIPTION SUBUNIT 26"/>
    <property type="match status" value="1"/>
</dbReference>
<keyword evidence="5" id="KW-0010">Activator</keyword>
<evidence type="ECO:0000313" key="14">
    <source>
        <dbReference type="RefSeq" id="XP_013414440.1"/>
    </source>
</evidence>
<dbReference type="SMART" id="SM00509">
    <property type="entry name" value="TFS2N"/>
    <property type="match status" value="1"/>
</dbReference>
<protein>
    <recommendedName>
        <fullName evidence="3">Mediator of RNA polymerase II transcription subunit 26</fullName>
    </recommendedName>
    <alternativeName>
        <fullName evidence="8">Cofactor required for Sp1 transcriptional activation subunit 7</fullName>
    </alternativeName>
    <alternativeName>
        <fullName evidence="9">Mediator complex subunit 26</fullName>
    </alternativeName>
</protein>